<feature type="region of interest" description="Disordered" evidence="1">
    <location>
        <begin position="1"/>
        <end position="32"/>
    </location>
</feature>
<gene>
    <name evidence="2" type="ORF">APLA_LOCUS903</name>
</gene>
<accession>A0A8S0YUU4</accession>
<evidence type="ECO:0000313" key="2">
    <source>
        <dbReference type="EMBL" id="CAB3222187.1"/>
    </source>
</evidence>
<reference evidence="2 3" key="1">
    <citation type="submission" date="2020-04" db="EMBL/GenBank/DDBJ databases">
        <authorList>
            <person name="Wallbank WR R."/>
            <person name="Pardo Diaz C."/>
            <person name="Kozak K."/>
            <person name="Martin S."/>
            <person name="Jiggins C."/>
            <person name="Moest M."/>
            <person name="Warren A I."/>
            <person name="Byers J.R.P. K."/>
            <person name="Montejo-Kovacevich G."/>
            <person name="Yen C E."/>
        </authorList>
    </citation>
    <scope>NUCLEOTIDE SEQUENCE [LARGE SCALE GENOMIC DNA]</scope>
</reference>
<dbReference type="EMBL" id="CADEBC010000083">
    <property type="protein sequence ID" value="CAB3222187.1"/>
    <property type="molecule type" value="Genomic_DNA"/>
</dbReference>
<name>A0A8S0YUU4_ARCPL</name>
<dbReference type="AlphaFoldDB" id="A0A8S0YUU4"/>
<dbReference type="OrthoDB" id="7452682at2759"/>
<proteinExistence type="predicted"/>
<sequence length="158" mass="18343">MNRSNNLQLQESTSLETRHSSYDPDVIPDRESPSILSEEYHSYYQNVTPPNKLDESCKDENELPKLEHNITPLMFRPLIKAVPRSDTWKGRKFAKTMIATDTPEKEKKAEECTAALNRKGLHNRKVLQNCSNDIYPSTSKVKKQQIREIIKKSDTRLR</sequence>
<evidence type="ECO:0000313" key="3">
    <source>
        <dbReference type="Proteomes" id="UP000494106"/>
    </source>
</evidence>
<evidence type="ECO:0000256" key="1">
    <source>
        <dbReference type="SAM" id="MobiDB-lite"/>
    </source>
</evidence>
<comment type="caution">
    <text evidence="2">The sequence shown here is derived from an EMBL/GenBank/DDBJ whole genome shotgun (WGS) entry which is preliminary data.</text>
</comment>
<protein>
    <submittedName>
        <fullName evidence="2">Uncharacterized protein</fullName>
    </submittedName>
</protein>
<feature type="compositionally biased region" description="Basic and acidic residues" evidence="1">
    <location>
        <begin position="16"/>
        <end position="32"/>
    </location>
</feature>
<feature type="compositionally biased region" description="Polar residues" evidence="1">
    <location>
        <begin position="1"/>
        <end position="15"/>
    </location>
</feature>
<dbReference type="Proteomes" id="UP000494106">
    <property type="component" value="Unassembled WGS sequence"/>
</dbReference>
<organism evidence="2 3">
    <name type="scientific">Arctia plantaginis</name>
    <name type="common">Wood tiger moth</name>
    <name type="synonym">Phalaena plantaginis</name>
    <dbReference type="NCBI Taxonomy" id="874455"/>
    <lineage>
        <taxon>Eukaryota</taxon>
        <taxon>Metazoa</taxon>
        <taxon>Ecdysozoa</taxon>
        <taxon>Arthropoda</taxon>
        <taxon>Hexapoda</taxon>
        <taxon>Insecta</taxon>
        <taxon>Pterygota</taxon>
        <taxon>Neoptera</taxon>
        <taxon>Endopterygota</taxon>
        <taxon>Lepidoptera</taxon>
        <taxon>Glossata</taxon>
        <taxon>Ditrysia</taxon>
        <taxon>Noctuoidea</taxon>
        <taxon>Erebidae</taxon>
        <taxon>Arctiinae</taxon>
        <taxon>Arctia</taxon>
    </lineage>
</organism>
<keyword evidence="3" id="KW-1185">Reference proteome</keyword>